<accession>A0A4S3KQW9</accession>
<dbReference type="EMBL" id="MWQO01000025">
    <property type="protein sequence ID" value="THD10534.1"/>
    <property type="molecule type" value="Genomic_DNA"/>
</dbReference>
<comment type="subcellular location">
    <subcellularLocation>
        <location evidence="1">Membrane</location>
        <topology evidence="1">Multi-pass membrane protein</topology>
    </subcellularLocation>
</comment>
<dbReference type="PANTHER" id="PTHR23520">
    <property type="entry name" value="TRANSPORTER, PUTATIVE (AFU_ORTHOLOGUE AFUA_3G04000)-RELATED"/>
    <property type="match status" value="1"/>
</dbReference>
<feature type="transmembrane region" description="Helical" evidence="5">
    <location>
        <begin position="313"/>
        <end position="334"/>
    </location>
</feature>
<dbReference type="AlphaFoldDB" id="A0A4S3KQW9"/>
<comment type="caution">
    <text evidence="7">The sequence shown here is derived from an EMBL/GenBank/DDBJ whole genome shotgun (WGS) entry which is preliminary data.</text>
</comment>
<evidence type="ECO:0000256" key="4">
    <source>
        <dbReference type="ARBA" id="ARBA00023136"/>
    </source>
</evidence>
<evidence type="ECO:0000259" key="6">
    <source>
        <dbReference type="PROSITE" id="PS50850"/>
    </source>
</evidence>
<dbReference type="PROSITE" id="PS50850">
    <property type="entry name" value="MFS"/>
    <property type="match status" value="1"/>
</dbReference>
<dbReference type="InterPro" id="IPR011701">
    <property type="entry name" value="MFS"/>
</dbReference>
<keyword evidence="2 5" id="KW-0812">Transmembrane</keyword>
<dbReference type="Proteomes" id="UP000307749">
    <property type="component" value="Unassembled WGS sequence"/>
</dbReference>
<reference evidence="7 8" key="1">
    <citation type="submission" date="2017-02" db="EMBL/GenBank/DDBJ databases">
        <title>Whole genome sequencing of Metallibacterium scheffleri DSM 24874 (T).</title>
        <authorList>
            <person name="Kumar S."/>
            <person name="Patil P."/>
            <person name="Patil P.B."/>
        </authorList>
    </citation>
    <scope>NUCLEOTIDE SEQUENCE [LARGE SCALE GENOMIC DNA]</scope>
    <source>
        <strain evidence="7 8">DSM 24874</strain>
    </source>
</reference>
<name>A0A4S3KQW9_9GAMM</name>
<gene>
    <name evidence="7" type="ORF">B1806_08075</name>
</gene>
<keyword evidence="3 5" id="KW-1133">Transmembrane helix</keyword>
<feature type="transmembrane region" description="Helical" evidence="5">
    <location>
        <begin position="158"/>
        <end position="178"/>
    </location>
</feature>
<dbReference type="STRING" id="993689.GCA_002077135_02146"/>
<dbReference type="Gene3D" id="1.20.1250.20">
    <property type="entry name" value="MFS general substrate transporter like domains"/>
    <property type="match status" value="2"/>
</dbReference>
<dbReference type="InterPro" id="IPR001958">
    <property type="entry name" value="Tet-R_TetA/multi-R_MdtG-like"/>
</dbReference>
<dbReference type="GO" id="GO:0016020">
    <property type="term" value="C:membrane"/>
    <property type="evidence" value="ECO:0007669"/>
    <property type="project" value="UniProtKB-SubCell"/>
</dbReference>
<proteinExistence type="predicted"/>
<feature type="transmembrane region" description="Helical" evidence="5">
    <location>
        <begin position="238"/>
        <end position="262"/>
    </location>
</feature>
<organism evidence="7 8">
    <name type="scientific">Metallibacterium scheffleri</name>
    <dbReference type="NCBI Taxonomy" id="993689"/>
    <lineage>
        <taxon>Bacteria</taxon>
        <taxon>Pseudomonadati</taxon>
        <taxon>Pseudomonadota</taxon>
        <taxon>Gammaproteobacteria</taxon>
        <taxon>Lysobacterales</taxon>
        <taxon>Rhodanobacteraceae</taxon>
        <taxon>Metallibacterium</taxon>
    </lineage>
</organism>
<evidence type="ECO:0000313" key="7">
    <source>
        <dbReference type="EMBL" id="THD10534.1"/>
    </source>
</evidence>
<protein>
    <recommendedName>
        <fullName evidence="6">Major facilitator superfamily (MFS) profile domain-containing protein</fullName>
    </recommendedName>
</protein>
<dbReference type="OrthoDB" id="7066727at2"/>
<dbReference type="GO" id="GO:0022857">
    <property type="term" value="F:transmembrane transporter activity"/>
    <property type="evidence" value="ECO:0007669"/>
    <property type="project" value="InterPro"/>
</dbReference>
<feature type="transmembrane region" description="Helical" evidence="5">
    <location>
        <begin position="56"/>
        <end position="77"/>
    </location>
</feature>
<dbReference type="PRINTS" id="PR01035">
    <property type="entry name" value="TCRTETA"/>
</dbReference>
<keyword evidence="8" id="KW-1185">Reference proteome</keyword>
<dbReference type="SUPFAM" id="SSF103473">
    <property type="entry name" value="MFS general substrate transporter"/>
    <property type="match status" value="1"/>
</dbReference>
<feature type="domain" description="Major facilitator superfamily (MFS) profile" evidence="6">
    <location>
        <begin position="15"/>
        <end position="416"/>
    </location>
</feature>
<evidence type="ECO:0000256" key="5">
    <source>
        <dbReference type="SAM" id="Phobius"/>
    </source>
</evidence>
<sequence length="421" mass="43783">MPNPTIHDPAIEAPIVLPAGVIRLMAIRAARSVGQGALVAAFALYLHALGWHAAGIGATLSAALLIGAVLTMAVGPLSDRTGGRRRFLLLYEVLQVGAALLAIFSTHPAWLVLAAVVGGFGRGANGSAGPFGPIEQAWLALLLPAAQRGRVYSWNTALGFSGMALGALAAGAIGWFAPHAGAAPYRWLFGLSLLGSLVSLVLLFGAREPERAQHTAAIAGSRAEHAERSEQRAENQRLLKLVLVNSLNGLGIGMIGPLIAYWFLLKFAHGPGSIGPAIAASFALGALGSVLAGKLARQHGLIRSVVWMRLAGLLLLLAIPFSPWFMLAAGFYALRAGMNQGTAGVRQALVAGLTRDHRRGLASSLQNVSIQIPRAIGPLVAGLLLHAGMLTAPFVLAAIFQGAYLVLYAHFFRDFAGGGAD</sequence>
<evidence type="ECO:0000256" key="3">
    <source>
        <dbReference type="ARBA" id="ARBA00022989"/>
    </source>
</evidence>
<dbReference type="InterPro" id="IPR020846">
    <property type="entry name" value="MFS_dom"/>
</dbReference>
<evidence type="ECO:0000313" key="8">
    <source>
        <dbReference type="Proteomes" id="UP000307749"/>
    </source>
</evidence>
<evidence type="ECO:0000256" key="2">
    <source>
        <dbReference type="ARBA" id="ARBA00022692"/>
    </source>
</evidence>
<dbReference type="RefSeq" id="WP_081127548.1">
    <property type="nucleotide sequence ID" value="NZ_DAHXOC010000003.1"/>
</dbReference>
<feature type="transmembrane region" description="Helical" evidence="5">
    <location>
        <begin position="383"/>
        <end position="407"/>
    </location>
</feature>
<dbReference type="PANTHER" id="PTHR23520:SF5">
    <property type="entry name" value="TRANSPORTER, PUTATIVE (AFU_ORTHOLOGUE AFUA_3G04000)-RELATED"/>
    <property type="match status" value="1"/>
</dbReference>
<feature type="transmembrane region" description="Helical" evidence="5">
    <location>
        <begin position="184"/>
        <end position="204"/>
    </location>
</feature>
<keyword evidence="4 5" id="KW-0472">Membrane</keyword>
<evidence type="ECO:0000256" key="1">
    <source>
        <dbReference type="ARBA" id="ARBA00004141"/>
    </source>
</evidence>
<dbReference type="Pfam" id="PF07690">
    <property type="entry name" value="MFS_1"/>
    <property type="match status" value="2"/>
</dbReference>
<feature type="transmembrane region" description="Helical" evidence="5">
    <location>
        <begin position="274"/>
        <end position="292"/>
    </location>
</feature>
<dbReference type="InterPro" id="IPR036259">
    <property type="entry name" value="MFS_trans_sf"/>
</dbReference>
<feature type="transmembrane region" description="Helical" evidence="5">
    <location>
        <begin position="33"/>
        <end position="50"/>
    </location>
</feature>